<evidence type="ECO:0000313" key="3">
    <source>
        <dbReference type="Proteomes" id="UP000298649"/>
    </source>
</evidence>
<sequence length="76" mass="8413">MVLRPNSDFRCEAVEALGGLPALVTTGIRETGAGEDLYTATAPRREKAEIRAVPYHVWDNRGGGEMLVWIRKEADQ</sequence>
<protein>
    <recommendedName>
        <fullName evidence="1">Non-reducing end beta-L-arabinofuranosidase-like GH127 C-terminal domain-containing protein</fullName>
    </recommendedName>
</protein>
<name>A0A4D7Z7S6_AGRTU</name>
<gene>
    <name evidence="2" type="ORF">CFBP7129_28085</name>
</gene>
<dbReference type="Pfam" id="PF20737">
    <property type="entry name" value="Glyco_hydro127C"/>
    <property type="match status" value="1"/>
</dbReference>
<evidence type="ECO:0000259" key="1">
    <source>
        <dbReference type="Pfam" id="PF20737"/>
    </source>
</evidence>
<dbReference type="InterPro" id="IPR049049">
    <property type="entry name" value="Beta-AFase-like_GH127_C"/>
</dbReference>
<proteinExistence type="predicted"/>
<organism evidence="2 3">
    <name type="scientific">Agrobacterium tumefaciens</name>
    <dbReference type="NCBI Taxonomy" id="358"/>
    <lineage>
        <taxon>Bacteria</taxon>
        <taxon>Pseudomonadati</taxon>
        <taxon>Pseudomonadota</taxon>
        <taxon>Alphaproteobacteria</taxon>
        <taxon>Hyphomicrobiales</taxon>
        <taxon>Rhizobiaceae</taxon>
        <taxon>Rhizobium/Agrobacterium group</taxon>
        <taxon>Agrobacterium</taxon>
        <taxon>Agrobacterium tumefaciens complex</taxon>
    </lineage>
</organism>
<feature type="domain" description="Non-reducing end beta-L-arabinofuranosidase-like GH127 C-terminal" evidence="1">
    <location>
        <begin position="34"/>
        <end position="71"/>
    </location>
</feature>
<dbReference type="EMBL" id="CP039925">
    <property type="protein sequence ID" value="QCL98060.1"/>
    <property type="molecule type" value="Genomic_DNA"/>
</dbReference>
<reference evidence="2 3" key="1">
    <citation type="submission" date="2019-04" db="EMBL/GenBank/DDBJ databases">
        <title>Complete genome sequence of Agrobacterium tumefaciens CFBP7129.</title>
        <authorList>
            <person name="Haryono M."/>
            <person name="Lin Y.-C."/>
            <person name="Lai E.-M."/>
            <person name="Kuo C.-H."/>
        </authorList>
    </citation>
    <scope>NUCLEOTIDE SEQUENCE [LARGE SCALE GENOMIC DNA]</scope>
    <source>
        <strain evidence="2 3">CFBP7129</strain>
        <plasmid evidence="3">patcfbp7129b</plasmid>
    </source>
</reference>
<dbReference type="AlphaFoldDB" id="A0A4D7Z7S6"/>
<accession>A0A4D7Z7S6</accession>
<geneLocation type="plasmid" evidence="3">
    <name>patcfbp7129b</name>
</geneLocation>
<dbReference type="Proteomes" id="UP000298649">
    <property type="component" value="Plasmid pAtCFBP7129b"/>
</dbReference>
<keyword evidence="2" id="KW-0614">Plasmid</keyword>
<evidence type="ECO:0000313" key="2">
    <source>
        <dbReference type="EMBL" id="QCL98060.1"/>
    </source>
</evidence>